<name>A0A565B4S9_9BRAS</name>
<dbReference type="Proteomes" id="UP000489600">
    <property type="component" value="Unassembled WGS sequence"/>
</dbReference>
<dbReference type="PANTHER" id="PTHR34956:SF4">
    <property type="entry name" value="(RAPE) HYPOTHETICAL PROTEIN"/>
    <property type="match status" value="1"/>
</dbReference>
<evidence type="ECO:0000313" key="2">
    <source>
        <dbReference type="EMBL" id="VVA96651.1"/>
    </source>
</evidence>
<keyword evidence="3" id="KW-1185">Reference proteome</keyword>
<evidence type="ECO:0000256" key="1">
    <source>
        <dbReference type="SAM" id="MobiDB-lite"/>
    </source>
</evidence>
<protein>
    <submittedName>
        <fullName evidence="2">Uncharacterized protein</fullName>
    </submittedName>
</protein>
<accession>A0A565B4S9</accession>
<dbReference type="EMBL" id="CABITT030000003">
    <property type="protein sequence ID" value="VVA96651.1"/>
    <property type="molecule type" value="Genomic_DNA"/>
</dbReference>
<feature type="region of interest" description="Disordered" evidence="1">
    <location>
        <begin position="81"/>
        <end position="105"/>
    </location>
</feature>
<evidence type="ECO:0000313" key="3">
    <source>
        <dbReference type="Proteomes" id="UP000489600"/>
    </source>
</evidence>
<feature type="compositionally biased region" description="Basic residues" evidence="1">
    <location>
        <begin position="87"/>
        <end position="103"/>
    </location>
</feature>
<dbReference type="PANTHER" id="PTHR34956">
    <property type="entry name" value="OS05G0397300 PROTEIN"/>
    <property type="match status" value="1"/>
</dbReference>
<reference evidence="2" key="1">
    <citation type="submission" date="2019-07" db="EMBL/GenBank/DDBJ databases">
        <authorList>
            <person name="Dittberner H."/>
        </authorList>
    </citation>
    <scope>NUCLEOTIDE SEQUENCE [LARGE SCALE GENOMIC DNA]</scope>
</reference>
<comment type="caution">
    <text evidence="2">The sequence shown here is derived from an EMBL/GenBank/DDBJ whole genome shotgun (WGS) entry which is preliminary data.</text>
</comment>
<dbReference type="AlphaFoldDB" id="A0A565B4S9"/>
<organism evidence="2 3">
    <name type="scientific">Arabis nemorensis</name>
    <dbReference type="NCBI Taxonomy" id="586526"/>
    <lineage>
        <taxon>Eukaryota</taxon>
        <taxon>Viridiplantae</taxon>
        <taxon>Streptophyta</taxon>
        <taxon>Embryophyta</taxon>
        <taxon>Tracheophyta</taxon>
        <taxon>Spermatophyta</taxon>
        <taxon>Magnoliopsida</taxon>
        <taxon>eudicotyledons</taxon>
        <taxon>Gunneridae</taxon>
        <taxon>Pentapetalae</taxon>
        <taxon>rosids</taxon>
        <taxon>malvids</taxon>
        <taxon>Brassicales</taxon>
        <taxon>Brassicaceae</taxon>
        <taxon>Arabideae</taxon>
        <taxon>Arabis</taxon>
    </lineage>
</organism>
<sequence>MAMEVAMELELDDDVFFADISKQLNLLITDEDEQNPISLSSSVSFQGLFRESYQTSATPYMMYQEQINYNQIRESKGTGVFIPRCSQPRRRPNHHHSNQKKQGRLGSFIPKQQFPNHVHDNINNSTTLNNHHQESINLHHHASINPRRTYRDAASLFT</sequence>
<gene>
    <name evidence="2" type="ORF">ANE_LOCUS7096</name>
</gene>
<proteinExistence type="predicted"/>
<dbReference type="OrthoDB" id="1081388at2759"/>